<proteinExistence type="predicted"/>
<name>A0A9D9DQL1_9BACT</name>
<evidence type="ECO:0000313" key="2">
    <source>
        <dbReference type="Proteomes" id="UP000823632"/>
    </source>
</evidence>
<accession>A0A9D9DQL1</accession>
<evidence type="ECO:0000313" key="1">
    <source>
        <dbReference type="EMBL" id="MBO8430978.1"/>
    </source>
</evidence>
<comment type="caution">
    <text evidence="1">The sequence shown here is derived from an EMBL/GenBank/DDBJ whole genome shotgun (WGS) entry which is preliminary data.</text>
</comment>
<reference evidence="1" key="2">
    <citation type="journal article" date="2021" name="PeerJ">
        <title>Extensive microbial diversity within the chicken gut microbiome revealed by metagenomics and culture.</title>
        <authorList>
            <person name="Gilroy R."/>
            <person name="Ravi A."/>
            <person name="Getino M."/>
            <person name="Pursley I."/>
            <person name="Horton D.L."/>
            <person name="Alikhan N.F."/>
            <person name="Baker D."/>
            <person name="Gharbi K."/>
            <person name="Hall N."/>
            <person name="Watson M."/>
            <person name="Adriaenssens E.M."/>
            <person name="Foster-Nyarko E."/>
            <person name="Jarju S."/>
            <person name="Secka A."/>
            <person name="Antonio M."/>
            <person name="Oren A."/>
            <person name="Chaudhuri R.R."/>
            <person name="La Ragione R."/>
            <person name="Hildebrand F."/>
            <person name="Pallen M.J."/>
        </authorList>
    </citation>
    <scope>NUCLEOTIDE SEQUENCE</scope>
    <source>
        <strain evidence="1">10192</strain>
    </source>
</reference>
<dbReference type="AlphaFoldDB" id="A0A9D9DQL1"/>
<reference evidence="1" key="1">
    <citation type="submission" date="2020-10" db="EMBL/GenBank/DDBJ databases">
        <authorList>
            <person name="Gilroy R."/>
        </authorList>
    </citation>
    <scope>NUCLEOTIDE SEQUENCE</scope>
    <source>
        <strain evidence="1">10192</strain>
    </source>
</reference>
<organism evidence="1 2">
    <name type="scientific">Candidatus Scatousia excrementipullorum</name>
    <dbReference type="NCBI Taxonomy" id="2840936"/>
    <lineage>
        <taxon>Bacteria</taxon>
        <taxon>Candidatus Scatousia</taxon>
    </lineage>
</organism>
<sequence length="72" mass="8601">MADELNNQDNENIEQDKSLETKNLQFKAYDIQFAPEDVEKMKNMSLEEENAYILKLKQEGRYVRVYPENNNE</sequence>
<dbReference type="EMBL" id="JADIND010000135">
    <property type="protein sequence ID" value="MBO8430978.1"/>
    <property type="molecule type" value="Genomic_DNA"/>
</dbReference>
<dbReference type="Proteomes" id="UP000823632">
    <property type="component" value="Unassembled WGS sequence"/>
</dbReference>
<gene>
    <name evidence="1" type="ORF">IAC76_06275</name>
</gene>
<protein>
    <submittedName>
        <fullName evidence="1">Uncharacterized protein</fullName>
    </submittedName>
</protein>